<dbReference type="InterPro" id="IPR011712">
    <property type="entry name" value="Sig_transdc_His_kin_sub3_dim/P"/>
</dbReference>
<feature type="transmembrane region" description="Helical" evidence="10">
    <location>
        <begin position="114"/>
        <end position="135"/>
    </location>
</feature>
<feature type="region of interest" description="Disordered" evidence="9">
    <location>
        <begin position="365"/>
        <end position="386"/>
    </location>
</feature>
<evidence type="ECO:0000256" key="2">
    <source>
        <dbReference type="ARBA" id="ARBA00012438"/>
    </source>
</evidence>
<evidence type="ECO:0000256" key="4">
    <source>
        <dbReference type="ARBA" id="ARBA00022679"/>
    </source>
</evidence>
<keyword evidence="5" id="KW-0547">Nucleotide-binding</keyword>
<reference evidence="13 14" key="1">
    <citation type="submission" date="2021-06" db="EMBL/GenBank/DDBJ databases">
        <title>Actinoplanes lichenicola sp. nov., and Actinoplanes ovalisporus sp. nov., isolated from lichen in Thailand.</title>
        <authorList>
            <person name="Saeng-In P."/>
            <person name="Kanchanasin P."/>
            <person name="Yuki M."/>
            <person name="Kudo T."/>
            <person name="Ohkuma M."/>
            <person name="Phongsopitanun W."/>
            <person name="Tanasupawat S."/>
        </authorList>
    </citation>
    <scope>NUCLEOTIDE SEQUENCE [LARGE SCALE GENOMIC DNA]</scope>
    <source>
        <strain evidence="13 14">NBRC 110975</strain>
    </source>
</reference>
<keyword evidence="6 13" id="KW-0418">Kinase</keyword>
<dbReference type="CDD" id="cd16917">
    <property type="entry name" value="HATPase_UhpB-NarQ-NarX-like"/>
    <property type="match status" value="1"/>
</dbReference>
<dbReference type="InterPro" id="IPR003594">
    <property type="entry name" value="HATPase_dom"/>
</dbReference>
<keyword evidence="10" id="KW-0812">Transmembrane</keyword>
<feature type="transmembrane region" description="Helical" evidence="10">
    <location>
        <begin position="91"/>
        <end position="107"/>
    </location>
</feature>
<comment type="catalytic activity">
    <reaction evidence="1">
        <text>ATP + protein L-histidine = ADP + protein N-phospho-L-histidine.</text>
        <dbReference type="EC" id="2.7.13.3"/>
    </reaction>
</comment>
<dbReference type="Pfam" id="PF02518">
    <property type="entry name" value="HATPase_c"/>
    <property type="match status" value="1"/>
</dbReference>
<evidence type="ECO:0000313" key="13">
    <source>
        <dbReference type="EMBL" id="MBU2668065.1"/>
    </source>
</evidence>
<evidence type="ECO:0000256" key="5">
    <source>
        <dbReference type="ARBA" id="ARBA00022741"/>
    </source>
</evidence>
<keyword evidence="10" id="KW-0472">Membrane</keyword>
<dbReference type="EMBL" id="JAHKKG010000010">
    <property type="protein sequence ID" value="MBU2668065.1"/>
    <property type="molecule type" value="Genomic_DNA"/>
</dbReference>
<protein>
    <recommendedName>
        <fullName evidence="2">histidine kinase</fullName>
        <ecNumber evidence="2">2.7.13.3</ecNumber>
    </recommendedName>
</protein>
<evidence type="ECO:0000313" key="14">
    <source>
        <dbReference type="Proteomes" id="UP001519654"/>
    </source>
</evidence>
<keyword evidence="8" id="KW-0902">Two-component regulatory system</keyword>
<evidence type="ECO:0000256" key="9">
    <source>
        <dbReference type="SAM" id="MobiDB-lite"/>
    </source>
</evidence>
<keyword evidence="3" id="KW-0597">Phosphoprotein</keyword>
<keyword evidence="4" id="KW-0808">Transferase</keyword>
<feature type="domain" description="Histidine kinase/HSP90-like ATPase" evidence="11">
    <location>
        <begin position="329"/>
        <end position="417"/>
    </location>
</feature>
<evidence type="ECO:0000256" key="1">
    <source>
        <dbReference type="ARBA" id="ARBA00000085"/>
    </source>
</evidence>
<evidence type="ECO:0000256" key="3">
    <source>
        <dbReference type="ARBA" id="ARBA00022553"/>
    </source>
</evidence>
<evidence type="ECO:0000259" key="11">
    <source>
        <dbReference type="Pfam" id="PF02518"/>
    </source>
</evidence>
<sequence>MSGFAPRKLAADSALALVLLAVTLAPALIMAVTTPLKQGDRAGLPVGSAWWLFTAIVVAGLLIRQHRPVAALALIAAGSFGHLALQTKFSLLDLALPLALFSLAAAARRRRTAFAVLALVMVLTYLAMLAGRIGVQESEKAAAKQAAVAGTATKVIPAGVLADTGQAVLEIWLLSVAAFAVGDGLRSRRAHLAAVEQRTADLAREERQRAALAVAAERNRITRELHDVVAHGMSVMVVQAQGAAAALDRHPERAAGALHHVIEVGRSSLAEMRRLLAAERTGPAGAPLAPLPGVGAVPALVDDLRRTGMPIDLSIEGTPTAVPAAVDLSAYRTVQEALTNTLKHAGPGARARVRLEFQPDRVRVEVSDDGAGPTGGGGGGNGLRGIAERVSTLGGTLESGPGADGRGYRLAATLPLAALVTS</sequence>
<dbReference type="Gene3D" id="3.30.565.10">
    <property type="entry name" value="Histidine kinase-like ATPase, C-terminal domain"/>
    <property type="match status" value="1"/>
</dbReference>
<name>A0ABS5YXA4_9ACTN</name>
<keyword evidence="7" id="KW-0067">ATP-binding</keyword>
<dbReference type="SUPFAM" id="SSF55874">
    <property type="entry name" value="ATPase domain of HSP90 chaperone/DNA topoisomerase II/histidine kinase"/>
    <property type="match status" value="1"/>
</dbReference>
<dbReference type="InterPro" id="IPR050482">
    <property type="entry name" value="Sensor_HK_TwoCompSys"/>
</dbReference>
<gene>
    <name evidence="13" type="ORF">KOI35_31600</name>
</gene>
<feature type="transmembrane region" description="Helical" evidence="10">
    <location>
        <begin position="41"/>
        <end position="62"/>
    </location>
</feature>
<feature type="compositionally biased region" description="Gly residues" evidence="9">
    <location>
        <begin position="372"/>
        <end position="383"/>
    </location>
</feature>
<dbReference type="PANTHER" id="PTHR24421">
    <property type="entry name" value="NITRATE/NITRITE SENSOR PROTEIN NARX-RELATED"/>
    <property type="match status" value="1"/>
</dbReference>
<dbReference type="Proteomes" id="UP001519654">
    <property type="component" value="Unassembled WGS sequence"/>
</dbReference>
<accession>A0ABS5YXA4</accession>
<evidence type="ECO:0000259" key="12">
    <source>
        <dbReference type="Pfam" id="PF07730"/>
    </source>
</evidence>
<dbReference type="RefSeq" id="WP_215792312.1">
    <property type="nucleotide sequence ID" value="NZ_JAHKKG010000010.1"/>
</dbReference>
<feature type="transmembrane region" description="Helical" evidence="10">
    <location>
        <begin position="69"/>
        <end position="85"/>
    </location>
</feature>
<dbReference type="PANTHER" id="PTHR24421:SF10">
    <property type="entry name" value="NITRATE_NITRITE SENSOR PROTEIN NARQ"/>
    <property type="match status" value="1"/>
</dbReference>
<evidence type="ECO:0000256" key="6">
    <source>
        <dbReference type="ARBA" id="ARBA00022777"/>
    </source>
</evidence>
<keyword evidence="14" id="KW-1185">Reference proteome</keyword>
<evidence type="ECO:0000256" key="8">
    <source>
        <dbReference type="ARBA" id="ARBA00023012"/>
    </source>
</evidence>
<comment type="caution">
    <text evidence="13">The sequence shown here is derived from an EMBL/GenBank/DDBJ whole genome shotgun (WGS) entry which is preliminary data.</text>
</comment>
<evidence type="ECO:0000256" key="10">
    <source>
        <dbReference type="SAM" id="Phobius"/>
    </source>
</evidence>
<dbReference type="EC" id="2.7.13.3" evidence="2"/>
<keyword evidence="10" id="KW-1133">Transmembrane helix</keyword>
<proteinExistence type="predicted"/>
<dbReference type="GO" id="GO:0016301">
    <property type="term" value="F:kinase activity"/>
    <property type="evidence" value="ECO:0007669"/>
    <property type="project" value="UniProtKB-KW"/>
</dbReference>
<organism evidence="13 14">
    <name type="scientific">Paractinoplanes bogorensis</name>
    <dbReference type="NCBI Taxonomy" id="1610840"/>
    <lineage>
        <taxon>Bacteria</taxon>
        <taxon>Bacillati</taxon>
        <taxon>Actinomycetota</taxon>
        <taxon>Actinomycetes</taxon>
        <taxon>Micromonosporales</taxon>
        <taxon>Micromonosporaceae</taxon>
        <taxon>Paractinoplanes</taxon>
    </lineage>
</organism>
<dbReference type="Pfam" id="PF07730">
    <property type="entry name" value="HisKA_3"/>
    <property type="match status" value="1"/>
</dbReference>
<dbReference type="InterPro" id="IPR036890">
    <property type="entry name" value="HATPase_C_sf"/>
</dbReference>
<feature type="domain" description="Signal transduction histidine kinase subgroup 3 dimerisation and phosphoacceptor" evidence="12">
    <location>
        <begin position="217"/>
        <end position="281"/>
    </location>
</feature>
<dbReference type="Gene3D" id="1.20.5.1930">
    <property type="match status" value="1"/>
</dbReference>
<evidence type="ECO:0000256" key="7">
    <source>
        <dbReference type="ARBA" id="ARBA00022840"/>
    </source>
</evidence>